<feature type="transmembrane region" description="Helical" evidence="1">
    <location>
        <begin position="125"/>
        <end position="142"/>
    </location>
</feature>
<dbReference type="InterPro" id="IPR037185">
    <property type="entry name" value="EmrE-like"/>
</dbReference>
<feature type="transmembrane region" description="Helical" evidence="1">
    <location>
        <begin position="242"/>
        <end position="260"/>
    </location>
</feature>
<dbReference type="Gene3D" id="1.10.3730.20">
    <property type="match status" value="1"/>
</dbReference>
<keyword evidence="1" id="KW-1133">Transmembrane helix</keyword>
<dbReference type="PANTHER" id="PTHR22911:SF79">
    <property type="entry name" value="MOBA-LIKE NTP TRANSFERASE DOMAIN-CONTAINING PROTEIN"/>
    <property type="match status" value="1"/>
</dbReference>
<feature type="transmembrane region" description="Helical" evidence="1">
    <location>
        <begin position="210"/>
        <end position="230"/>
    </location>
</feature>
<feature type="domain" description="EamA" evidence="2">
    <location>
        <begin position="8"/>
        <end position="141"/>
    </location>
</feature>
<dbReference type="SUPFAM" id="SSF103481">
    <property type="entry name" value="Multidrug resistance efflux transporter EmrE"/>
    <property type="match status" value="2"/>
</dbReference>
<dbReference type="Pfam" id="PF00892">
    <property type="entry name" value="EamA"/>
    <property type="match status" value="2"/>
</dbReference>
<dbReference type="PANTHER" id="PTHR22911">
    <property type="entry name" value="ACYL-MALONYL CONDENSING ENZYME-RELATED"/>
    <property type="match status" value="1"/>
</dbReference>
<feature type="transmembrane region" description="Helical" evidence="1">
    <location>
        <begin position="266"/>
        <end position="287"/>
    </location>
</feature>
<evidence type="ECO:0000313" key="4">
    <source>
        <dbReference type="Proteomes" id="UP000825679"/>
    </source>
</evidence>
<evidence type="ECO:0000259" key="2">
    <source>
        <dbReference type="Pfam" id="PF00892"/>
    </source>
</evidence>
<keyword evidence="4" id="KW-1185">Reference proteome</keyword>
<proteinExistence type="predicted"/>
<keyword evidence="1" id="KW-0472">Membrane</keyword>
<keyword evidence="1" id="KW-0812">Transmembrane</keyword>
<dbReference type="Proteomes" id="UP000825679">
    <property type="component" value="Chromosome"/>
</dbReference>
<protein>
    <submittedName>
        <fullName evidence="3">DMT family transporter</fullName>
    </submittedName>
</protein>
<gene>
    <name evidence="3" type="ORF">K4H28_16225</name>
</gene>
<feature type="transmembrane region" description="Helical" evidence="1">
    <location>
        <begin position="174"/>
        <end position="198"/>
    </location>
</feature>
<reference evidence="3 4" key="1">
    <citation type="submission" date="2021-08" db="EMBL/GenBank/DDBJ databases">
        <title>complete genome sequencing of Deefgea sp. D25.</title>
        <authorList>
            <person name="Bae J.-W."/>
            <person name="Gim D.-H."/>
        </authorList>
    </citation>
    <scope>NUCLEOTIDE SEQUENCE [LARGE SCALE GENOMIC DNA]</scope>
    <source>
        <strain evidence="3 4">D25</strain>
    </source>
</reference>
<feature type="transmembrane region" description="Helical" evidence="1">
    <location>
        <begin position="148"/>
        <end position="167"/>
    </location>
</feature>
<feature type="transmembrane region" description="Helical" evidence="1">
    <location>
        <begin position="40"/>
        <end position="58"/>
    </location>
</feature>
<organism evidence="3 4">
    <name type="scientific">Deefgea tanakiae</name>
    <dbReference type="NCBI Taxonomy" id="2865840"/>
    <lineage>
        <taxon>Bacteria</taxon>
        <taxon>Pseudomonadati</taxon>
        <taxon>Pseudomonadota</taxon>
        <taxon>Betaproteobacteria</taxon>
        <taxon>Neisseriales</taxon>
        <taxon>Chitinibacteraceae</taxon>
        <taxon>Deefgea</taxon>
    </lineage>
</organism>
<evidence type="ECO:0000256" key="1">
    <source>
        <dbReference type="SAM" id="Phobius"/>
    </source>
</evidence>
<dbReference type="EMBL" id="CP081150">
    <property type="protein sequence ID" value="QZA77789.1"/>
    <property type="molecule type" value="Genomic_DNA"/>
</dbReference>
<dbReference type="InterPro" id="IPR000620">
    <property type="entry name" value="EamA_dom"/>
</dbReference>
<evidence type="ECO:0000313" key="3">
    <source>
        <dbReference type="EMBL" id="QZA77789.1"/>
    </source>
</evidence>
<feature type="transmembrane region" description="Helical" evidence="1">
    <location>
        <begin position="96"/>
        <end position="118"/>
    </location>
</feature>
<feature type="transmembrane region" description="Helical" evidence="1">
    <location>
        <begin position="70"/>
        <end position="90"/>
    </location>
</feature>
<sequence length="291" mass="30450">MMSIQRRNGIFLIVLSAVAFGWMPIFGSWAYDSGVNTQGLLLIRFSVAGLVMAAVMLIRRATWPRGRTLLGLMAMGGIGYVGQAFGYFSALRHGSAALAALLLYVYPVLVTLACAFWWKEKLSARTWVALGLACVSLILTIGPAGGQWLGVIFGLSAAVIYSGYIIAGSRLTPLVGALPAATVVMLSAAGSLWLSTLWSTPTWPTTTASWSAAVAIALVSTVVAIFAFLAGLDYLSASEASTLSTLEPVVSVLLAAFILGEHLSMLQWLGGAGILIAGLMIALAPVIPAPE</sequence>
<feature type="domain" description="EamA" evidence="2">
    <location>
        <begin position="149"/>
        <end position="281"/>
    </location>
</feature>
<dbReference type="RefSeq" id="WP_221006169.1">
    <property type="nucleotide sequence ID" value="NZ_CP081150.1"/>
</dbReference>
<name>A0ABX8Z8Z2_9NEIS</name>
<accession>A0ABX8Z8Z2</accession>